<dbReference type="GO" id="GO:0000976">
    <property type="term" value="F:transcription cis-regulatory region binding"/>
    <property type="evidence" value="ECO:0007669"/>
    <property type="project" value="TreeGrafter"/>
</dbReference>
<keyword evidence="3" id="KW-0805">Transcription regulation</keyword>
<keyword evidence="4 7" id="KW-0238">DNA-binding</keyword>
<keyword evidence="2" id="KW-0902">Two-component regulatory system</keyword>
<dbReference type="Gene3D" id="6.10.250.690">
    <property type="match status" value="1"/>
</dbReference>
<accession>A0A560DB13</accession>
<dbReference type="STRING" id="1803665.GCA_001641335_06366"/>
<dbReference type="PANTHER" id="PTHR48111">
    <property type="entry name" value="REGULATOR OF RPOS"/>
    <property type="match status" value="1"/>
</dbReference>
<dbReference type="GO" id="GO:0005829">
    <property type="term" value="C:cytosol"/>
    <property type="evidence" value="ECO:0007669"/>
    <property type="project" value="TreeGrafter"/>
</dbReference>
<proteinExistence type="predicted"/>
<dbReference type="InterPro" id="IPR039420">
    <property type="entry name" value="WalR-like"/>
</dbReference>
<evidence type="ECO:0000259" key="8">
    <source>
        <dbReference type="PROSITE" id="PS50110"/>
    </source>
</evidence>
<feature type="domain" description="Response regulatory" evidence="8">
    <location>
        <begin position="79"/>
        <end position="191"/>
    </location>
</feature>
<protein>
    <submittedName>
        <fullName evidence="10">Two-component system torCAD operon response regulator TorR</fullName>
    </submittedName>
</protein>
<sequence length="306" mass="34026">MWGNSYLMRQYREQYCSGCTTRLIFGRQFRGLEPAVNVRSQDNALRDSVTFHTGSPAHRTSNIVADASRQDVRPAGRERLIVVEDDPVTRTMLVGYFSENNFDVVGAGSCAECRQALRSRTDLVFLDVQLPDGDGFELAKEIQATNNAGIIFVTRRDTDVDRILGLEIAGDHYVTKPINLRDLLARARSVLRRRSIDRKAARNHNSIAFGDWIIDLTRRELLGADGKPVALTRAEFDLLAALVGADGRPLSRDYLIEVVSNRQAEVDIRTVDALVARLRRKLVGSGTPVIATVTGVGYKLALSERL</sequence>
<evidence type="ECO:0000256" key="1">
    <source>
        <dbReference type="ARBA" id="ARBA00022553"/>
    </source>
</evidence>
<comment type="caution">
    <text evidence="10">The sequence shown here is derived from an EMBL/GenBank/DDBJ whole genome shotgun (WGS) entry which is preliminary data.</text>
</comment>
<dbReference type="GO" id="GO:0006355">
    <property type="term" value="P:regulation of DNA-templated transcription"/>
    <property type="evidence" value="ECO:0007669"/>
    <property type="project" value="InterPro"/>
</dbReference>
<dbReference type="InterPro" id="IPR001789">
    <property type="entry name" value="Sig_transdc_resp-reg_receiver"/>
</dbReference>
<keyword evidence="1 6" id="KW-0597">Phosphoprotein</keyword>
<dbReference type="GO" id="GO:0032993">
    <property type="term" value="C:protein-DNA complex"/>
    <property type="evidence" value="ECO:0007669"/>
    <property type="project" value="TreeGrafter"/>
</dbReference>
<gene>
    <name evidence="10" type="ORF">FBZ96_10861</name>
</gene>
<dbReference type="PROSITE" id="PS50110">
    <property type="entry name" value="RESPONSE_REGULATORY"/>
    <property type="match status" value="1"/>
</dbReference>
<dbReference type="InterPro" id="IPR016032">
    <property type="entry name" value="Sig_transdc_resp-reg_C-effctor"/>
</dbReference>
<dbReference type="GO" id="GO:0000156">
    <property type="term" value="F:phosphorelay response regulator activity"/>
    <property type="evidence" value="ECO:0007669"/>
    <property type="project" value="TreeGrafter"/>
</dbReference>
<feature type="domain" description="OmpR/PhoB-type" evidence="9">
    <location>
        <begin position="204"/>
        <end position="302"/>
    </location>
</feature>
<dbReference type="AlphaFoldDB" id="A0A560DB13"/>
<dbReference type="InterPro" id="IPR011006">
    <property type="entry name" value="CheY-like_superfamily"/>
</dbReference>
<dbReference type="SMART" id="SM00448">
    <property type="entry name" value="REC"/>
    <property type="match status" value="1"/>
</dbReference>
<feature type="modified residue" description="4-aspartylphosphate" evidence="6">
    <location>
        <position position="127"/>
    </location>
</feature>
<reference evidence="10 11" key="1">
    <citation type="submission" date="2019-06" db="EMBL/GenBank/DDBJ databases">
        <title>Genomic Encyclopedia of Type Strains, Phase IV (KMG-V): Genome sequencing to study the core and pangenomes of soil and plant-associated prokaryotes.</title>
        <authorList>
            <person name="Whitman W."/>
        </authorList>
    </citation>
    <scope>NUCLEOTIDE SEQUENCE [LARGE SCALE GENOMIC DNA]</scope>
    <source>
        <strain evidence="10 11">BR 510</strain>
    </source>
</reference>
<keyword evidence="5" id="KW-0804">Transcription</keyword>
<organism evidence="10 11">
    <name type="scientific">Bradyrhizobium stylosanthis</name>
    <dbReference type="NCBI Taxonomy" id="1803665"/>
    <lineage>
        <taxon>Bacteria</taxon>
        <taxon>Pseudomonadati</taxon>
        <taxon>Pseudomonadota</taxon>
        <taxon>Alphaproteobacteria</taxon>
        <taxon>Hyphomicrobiales</taxon>
        <taxon>Nitrobacteraceae</taxon>
        <taxon>Bradyrhizobium</taxon>
    </lineage>
</organism>
<evidence type="ECO:0000313" key="11">
    <source>
        <dbReference type="Proteomes" id="UP000319949"/>
    </source>
</evidence>
<dbReference type="EMBL" id="VITK01000008">
    <property type="protein sequence ID" value="TWA94329.1"/>
    <property type="molecule type" value="Genomic_DNA"/>
</dbReference>
<evidence type="ECO:0000256" key="5">
    <source>
        <dbReference type="ARBA" id="ARBA00023163"/>
    </source>
</evidence>
<dbReference type="SUPFAM" id="SSF52172">
    <property type="entry name" value="CheY-like"/>
    <property type="match status" value="1"/>
</dbReference>
<evidence type="ECO:0000256" key="4">
    <source>
        <dbReference type="ARBA" id="ARBA00023125"/>
    </source>
</evidence>
<dbReference type="InterPro" id="IPR001867">
    <property type="entry name" value="OmpR/PhoB-type_DNA-bd"/>
</dbReference>
<dbReference type="CDD" id="cd00383">
    <property type="entry name" value="trans_reg_C"/>
    <property type="match status" value="1"/>
</dbReference>
<dbReference type="Pfam" id="PF00072">
    <property type="entry name" value="Response_reg"/>
    <property type="match status" value="1"/>
</dbReference>
<evidence type="ECO:0000259" key="9">
    <source>
        <dbReference type="PROSITE" id="PS51755"/>
    </source>
</evidence>
<evidence type="ECO:0000256" key="2">
    <source>
        <dbReference type="ARBA" id="ARBA00023012"/>
    </source>
</evidence>
<dbReference type="InterPro" id="IPR036388">
    <property type="entry name" value="WH-like_DNA-bd_sf"/>
</dbReference>
<dbReference type="Proteomes" id="UP000319949">
    <property type="component" value="Unassembled WGS sequence"/>
</dbReference>
<dbReference type="Gene3D" id="1.10.10.10">
    <property type="entry name" value="Winged helix-like DNA-binding domain superfamily/Winged helix DNA-binding domain"/>
    <property type="match status" value="1"/>
</dbReference>
<dbReference type="SUPFAM" id="SSF46894">
    <property type="entry name" value="C-terminal effector domain of the bipartite response regulators"/>
    <property type="match status" value="1"/>
</dbReference>
<dbReference type="PROSITE" id="PS51755">
    <property type="entry name" value="OMPR_PHOB"/>
    <property type="match status" value="1"/>
</dbReference>
<feature type="DNA-binding region" description="OmpR/PhoB-type" evidence="7">
    <location>
        <begin position="204"/>
        <end position="302"/>
    </location>
</feature>
<dbReference type="SMART" id="SM00862">
    <property type="entry name" value="Trans_reg_C"/>
    <property type="match status" value="1"/>
</dbReference>
<evidence type="ECO:0000256" key="3">
    <source>
        <dbReference type="ARBA" id="ARBA00023015"/>
    </source>
</evidence>
<evidence type="ECO:0000256" key="6">
    <source>
        <dbReference type="PROSITE-ProRule" id="PRU00169"/>
    </source>
</evidence>
<evidence type="ECO:0000313" key="10">
    <source>
        <dbReference type="EMBL" id="TWA94329.1"/>
    </source>
</evidence>
<dbReference type="PANTHER" id="PTHR48111:SF4">
    <property type="entry name" value="DNA-BINDING DUAL TRANSCRIPTIONAL REGULATOR OMPR"/>
    <property type="match status" value="1"/>
</dbReference>
<dbReference type="Pfam" id="PF00486">
    <property type="entry name" value="Trans_reg_C"/>
    <property type="match status" value="1"/>
</dbReference>
<name>A0A560DB13_9BRAD</name>
<dbReference type="Gene3D" id="3.40.50.2300">
    <property type="match status" value="1"/>
</dbReference>
<evidence type="ECO:0000256" key="7">
    <source>
        <dbReference type="PROSITE-ProRule" id="PRU01091"/>
    </source>
</evidence>
<keyword evidence="11" id="KW-1185">Reference proteome</keyword>